<organism evidence="1 2">
    <name type="scientific">Nocardiopsis terrae</name>
    <dbReference type="NCBI Taxonomy" id="372655"/>
    <lineage>
        <taxon>Bacteria</taxon>
        <taxon>Bacillati</taxon>
        <taxon>Actinomycetota</taxon>
        <taxon>Actinomycetes</taxon>
        <taxon>Streptosporangiales</taxon>
        <taxon>Nocardiopsidaceae</taxon>
        <taxon>Nocardiopsis</taxon>
    </lineage>
</organism>
<gene>
    <name evidence="1" type="ORF">H4W79_003542</name>
</gene>
<protein>
    <submittedName>
        <fullName evidence="1">Arc/MetJ family transcription regulator</fullName>
    </submittedName>
</protein>
<dbReference type="Pfam" id="PF09957">
    <property type="entry name" value="VapB_antitoxin"/>
    <property type="match status" value="1"/>
</dbReference>
<dbReference type="EMBL" id="JADBDY010000001">
    <property type="protein sequence ID" value="MBE1459328.1"/>
    <property type="molecule type" value="Genomic_DNA"/>
</dbReference>
<dbReference type="RefSeq" id="WP_191272608.1">
    <property type="nucleotide sequence ID" value="NZ_BMXJ01000005.1"/>
</dbReference>
<dbReference type="InterPro" id="IPR019239">
    <property type="entry name" value="VapB_antitoxin"/>
</dbReference>
<dbReference type="Proteomes" id="UP000598217">
    <property type="component" value="Unassembled WGS sequence"/>
</dbReference>
<sequence length="71" mass="7974">MSKVLIDIDDEALARASEILGTKTKKDTVNTALQETVRRLDRAAALAEMRELVAEGGVDTEILEDKRNYRR</sequence>
<evidence type="ECO:0000313" key="1">
    <source>
        <dbReference type="EMBL" id="MBE1459328.1"/>
    </source>
</evidence>
<proteinExistence type="predicted"/>
<reference evidence="1 2" key="1">
    <citation type="submission" date="2020-10" db="EMBL/GenBank/DDBJ databases">
        <title>Sequencing the genomes of 1000 actinobacteria strains.</title>
        <authorList>
            <person name="Klenk H.-P."/>
        </authorList>
    </citation>
    <scope>NUCLEOTIDE SEQUENCE [LARGE SCALE GENOMIC DNA]</scope>
    <source>
        <strain evidence="1 2">DSM 45157</strain>
    </source>
</reference>
<keyword evidence="2" id="KW-1185">Reference proteome</keyword>
<comment type="caution">
    <text evidence="1">The sequence shown here is derived from an EMBL/GenBank/DDBJ whole genome shotgun (WGS) entry which is preliminary data.</text>
</comment>
<accession>A0ABR9HK23</accession>
<evidence type="ECO:0000313" key="2">
    <source>
        <dbReference type="Proteomes" id="UP000598217"/>
    </source>
</evidence>
<name>A0ABR9HK23_9ACTN</name>